<evidence type="ECO:0000313" key="3">
    <source>
        <dbReference type="EMBL" id="KZP00808.1"/>
    </source>
</evidence>
<feature type="region of interest" description="Disordered" evidence="1">
    <location>
        <begin position="383"/>
        <end position="402"/>
    </location>
</feature>
<feature type="compositionally biased region" description="Polar residues" evidence="1">
    <location>
        <begin position="388"/>
        <end position="399"/>
    </location>
</feature>
<feature type="compositionally biased region" description="Low complexity" evidence="1">
    <location>
        <begin position="308"/>
        <end position="322"/>
    </location>
</feature>
<gene>
    <name evidence="3" type="ORF">CALVIDRAFT_533145</name>
</gene>
<dbReference type="PANTHER" id="PTHR16861">
    <property type="entry name" value="GLYCOPROTEIN 38"/>
    <property type="match status" value="1"/>
</dbReference>
<dbReference type="PANTHER" id="PTHR16861:SF4">
    <property type="entry name" value="SH3 DOMAIN PROTEIN (AFU_ORTHOLOGUE AFUA_1G13610)"/>
    <property type="match status" value="1"/>
</dbReference>
<evidence type="ECO:0000313" key="4">
    <source>
        <dbReference type="Proteomes" id="UP000076738"/>
    </source>
</evidence>
<protein>
    <submittedName>
        <fullName evidence="3">Uncharacterized protein</fullName>
    </submittedName>
</protein>
<sequence length="520" mass="55170">MTSTSVTLPFNLTIGEESATWMYTPIRDGNFTQGWNSSYTGSTVWSGGAGIGQAFRRTQKDEAGFWMEWEGTALYLCLSTLDDAGYTFSVDGQDQTKIGLGSDPACSAFSHDPNHGPQSLLIADGLKYGTHTAKFNATMSSSQSSLEFYGGIVTLGAQAPTGVSVASTPVTVDDRDSGWIYQPANAWLQDGSPQNINGTHTYTCAYNPNTSASYTFSNTSVVQVIGIEAQNTFGYTVQLTNHNTGAYNSSNDWWTEGQTMYFADDLDPTTSYTITITNFNPNVPNGVPNVQNCFNLDAMLLFQPVSATTSPSSSSPSSPPTTKAGGAQGSNLSNTTSQLSAGATAGIAVGCVGLAVIVALLFFFLWHRRRQNSKGRFPEFALSEAGSRPSTPAMQSVSNLMYHPGTEPTPYVMPPLPAPPLTHSTTVSSITPRNEKGARRMTHAPSSSGSYLLPQQSPGLGSSSGGAPSSPSASTAAFSNVTPEMLHGAATVDLVAILNQRLRRDQADTVEEPPMYGEHP</sequence>
<organism evidence="3 4">
    <name type="scientific">Calocera viscosa (strain TUFC12733)</name>
    <dbReference type="NCBI Taxonomy" id="1330018"/>
    <lineage>
        <taxon>Eukaryota</taxon>
        <taxon>Fungi</taxon>
        <taxon>Dikarya</taxon>
        <taxon>Basidiomycota</taxon>
        <taxon>Agaricomycotina</taxon>
        <taxon>Dacrymycetes</taxon>
        <taxon>Dacrymycetales</taxon>
        <taxon>Dacrymycetaceae</taxon>
        <taxon>Calocera</taxon>
    </lineage>
</organism>
<keyword evidence="4" id="KW-1185">Reference proteome</keyword>
<feature type="region of interest" description="Disordered" evidence="1">
    <location>
        <begin position="307"/>
        <end position="331"/>
    </location>
</feature>
<feature type="compositionally biased region" description="Low complexity" evidence="1">
    <location>
        <begin position="453"/>
        <end position="474"/>
    </location>
</feature>
<reference evidence="3 4" key="1">
    <citation type="journal article" date="2016" name="Mol. Biol. Evol.">
        <title>Comparative Genomics of Early-Diverging Mushroom-Forming Fungi Provides Insights into the Origins of Lignocellulose Decay Capabilities.</title>
        <authorList>
            <person name="Nagy L.G."/>
            <person name="Riley R."/>
            <person name="Tritt A."/>
            <person name="Adam C."/>
            <person name="Daum C."/>
            <person name="Floudas D."/>
            <person name="Sun H."/>
            <person name="Yadav J.S."/>
            <person name="Pangilinan J."/>
            <person name="Larsson K.H."/>
            <person name="Matsuura K."/>
            <person name="Barry K."/>
            <person name="Labutti K."/>
            <person name="Kuo R."/>
            <person name="Ohm R.A."/>
            <person name="Bhattacharya S.S."/>
            <person name="Shirouzu T."/>
            <person name="Yoshinaga Y."/>
            <person name="Martin F.M."/>
            <person name="Grigoriev I.V."/>
            <person name="Hibbett D.S."/>
        </authorList>
    </citation>
    <scope>NUCLEOTIDE SEQUENCE [LARGE SCALE GENOMIC DNA]</scope>
    <source>
        <strain evidence="3 4">TUFC12733</strain>
    </source>
</reference>
<name>A0A167RDZ9_CALVF</name>
<feature type="transmembrane region" description="Helical" evidence="2">
    <location>
        <begin position="343"/>
        <end position="366"/>
    </location>
</feature>
<dbReference type="OrthoDB" id="2576334at2759"/>
<dbReference type="STRING" id="1330018.A0A167RDZ9"/>
<keyword evidence="2" id="KW-1133">Transmembrane helix</keyword>
<evidence type="ECO:0000256" key="1">
    <source>
        <dbReference type="SAM" id="MobiDB-lite"/>
    </source>
</evidence>
<proteinExistence type="predicted"/>
<feature type="region of interest" description="Disordered" evidence="1">
    <location>
        <begin position="408"/>
        <end position="476"/>
    </location>
</feature>
<keyword evidence="2" id="KW-0472">Membrane</keyword>
<evidence type="ECO:0000256" key="2">
    <source>
        <dbReference type="SAM" id="Phobius"/>
    </source>
</evidence>
<keyword evidence="2" id="KW-0812">Transmembrane</keyword>
<feature type="compositionally biased region" description="Pro residues" evidence="1">
    <location>
        <begin position="411"/>
        <end position="420"/>
    </location>
</feature>
<dbReference type="AlphaFoldDB" id="A0A167RDZ9"/>
<dbReference type="EMBL" id="KV417268">
    <property type="protein sequence ID" value="KZP00808.1"/>
    <property type="molecule type" value="Genomic_DNA"/>
</dbReference>
<dbReference type="Proteomes" id="UP000076738">
    <property type="component" value="Unassembled WGS sequence"/>
</dbReference>
<dbReference type="Gene3D" id="2.60.120.260">
    <property type="entry name" value="Galactose-binding domain-like"/>
    <property type="match status" value="1"/>
</dbReference>
<accession>A0A167RDZ9</accession>